<dbReference type="Gene3D" id="3.30.160.60">
    <property type="entry name" value="Classic Zinc Finger"/>
    <property type="match status" value="2"/>
</dbReference>
<evidence type="ECO:0000256" key="6">
    <source>
        <dbReference type="ARBA" id="ARBA00023015"/>
    </source>
</evidence>
<comment type="subcellular location">
    <subcellularLocation>
        <location evidence="1">Nucleus</location>
    </subcellularLocation>
</comment>
<feature type="compositionally biased region" description="Acidic residues" evidence="10">
    <location>
        <begin position="141"/>
        <end position="157"/>
    </location>
</feature>
<dbReference type="Pfam" id="PF00096">
    <property type="entry name" value="zf-C2H2"/>
    <property type="match status" value="2"/>
</dbReference>
<keyword evidence="3" id="KW-0677">Repeat</keyword>
<sequence>MSSAVLRPLFQVPRPPLDIIMLDDNQPARPPTEKVIARPYKCPYALCGRAFSRLEHQTRHIRTHTGEKPFLCTFPSCEKRFSRSDELTRHSRIHGTNHTQQHDSSAHASAPTSTSSIKKPARKVTKGRIQSGSSIGIAHGDDEDAPDGETRFDEDEEAFRREVRVKKKARSRANSDDEAESYARPTSMMTSDTPLSHRSHSSTTLPHHPQNVPQYPHREPSNGFPTNSTSAFTTLSSVAMEELYVLERQEALRRAEYEARHAEALRRAEFQVRFGSGQGAPGPGWARLSKSATTSPVMSAKGTLSDAGYYGVSHERGLHGYDRDVETAMKAKRRLSGPAFSPAPPPGSGPSSGLTTSRSSGHLVDTMSRLGPTHHIPWTHPYHYHNGAHHPRHPNGHEDSPSPISSDSESPPLHMKPRPLAQRSSRHSHPHGVQHVYPSHPDPSGRQLHSHMSQSPPFPSSRAEFAYTPSTSPFLGPFRTLNLHSANVSRAPSPVLLPPPHMASMNRVDESSDSPTASHFPRPGGAPSTTSGGSPPHSSASTASWGKQRRPDSGGLMFQHYPASGGSSPGVSFPRGLGPASASSSRAPSPPLWPGSRPSAGNAHSEHPGSHGAQHPHHHHLAHSVRAAFGMTPIVHSASSSNLAAATPRSPIHTAAPLLTDPAAHAHSHALSQPHSGVSTPMHFTNFPASVPGSRSGSPPITLPPLKSLGLQDEKAAAAGVGEADGKGKKEDALPHERVELPGFSQFEAAARAHCRF</sequence>
<feature type="compositionally biased region" description="Low complexity" evidence="10">
    <location>
        <begin position="106"/>
        <end position="116"/>
    </location>
</feature>
<feature type="compositionally biased region" description="Polar residues" evidence="10">
    <location>
        <begin position="187"/>
        <end position="205"/>
    </location>
</feature>
<protein>
    <submittedName>
        <fullName evidence="12">Zinc finger, C2H2 type</fullName>
    </submittedName>
</protein>
<feature type="compositionally biased region" description="Low complexity" evidence="10">
    <location>
        <begin position="401"/>
        <end position="412"/>
    </location>
</feature>
<dbReference type="GO" id="GO:0000981">
    <property type="term" value="F:DNA-binding transcription factor activity, RNA polymerase II-specific"/>
    <property type="evidence" value="ECO:0007669"/>
    <property type="project" value="UniProtKB-ARBA"/>
</dbReference>
<proteinExistence type="predicted"/>
<organism evidence="12 13">
    <name type="scientific">Lyophyllum shimeji</name>
    <name type="common">Hon-shimeji</name>
    <name type="synonym">Tricholoma shimeji</name>
    <dbReference type="NCBI Taxonomy" id="47721"/>
    <lineage>
        <taxon>Eukaryota</taxon>
        <taxon>Fungi</taxon>
        <taxon>Dikarya</taxon>
        <taxon>Basidiomycota</taxon>
        <taxon>Agaricomycotina</taxon>
        <taxon>Agaricomycetes</taxon>
        <taxon>Agaricomycetidae</taxon>
        <taxon>Agaricales</taxon>
        <taxon>Tricholomatineae</taxon>
        <taxon>Lyophyllaceae</taxon>
        <taxon>Lyophyllum</taxon>
    </lineage>
</organism>
<dbReference type="PANTHER" id="PTHR47428:SF1">
    <property type="entry name" value="REGULATORY PROTEIN MIG1-RELATED"/>
    <property type="match status" value="1"/>
</dbReference>
<keyword evidence="5" id="KW-0862">Zinc</keyword>
<evidence type="ECO:0000259" key="11">
    <source>
        <dbReference type="PROSITE" id="PS50157"/>
    </source>
</evidence>
<dbReference type="GO" id="GO:0005737">
    <property type="term" value="C:cytoplasm"/>
    <property type="evidence" value="ECO:0007669"/>
    <property type="project" value="TreeGrafter"/>
</dbReference>
<dbReference type="OrthoDB" id="654211at2759"/>
<evidence type="ECO:0000256" key="5">
    <source>
        <dbReference type="ARBA" id="ARBA00022833"/>
    </source>
</evidence>
<evidence type="ECO:0000313" key="13">
    <source>
        <dbReference type="Proteomes" id="UP001063166"/>
    </source>
</evidence>
<keyword evidence="8" id="KW-0539">Nucleus</keyword>
<keyword evidence="7" id="KW-0804">Transcription</keyword>
<feature type="compositionally biased region" description="Low complexity" evidence="10">
    <location>
        <begin position="523"/>
        <end position="544"/>
    </location>
</feature>
<dbReference type="Proteomes" id="UP001063166">
    <property type="component" value="Unassembled WGS sequence"/>
</dbReference>
<dbReference type="GO" id="GO:0008270">
    <property type="term" value="F:zinc ion binding"/>
    <property type="evidence" value="ECO:0007669"/>
    <property type="project" value="UniProtKB-KW"/>
</dbReference>
<keyword evidence="4 9" id="KW-0863">Zinc-finger</keyword>
<dbReference type="PROSITE" id="PS00028">
    <property type="entry name" value="ZINC_FINGER_C2H2_1"/>
    <property type="match status" value="2"/>
</dbReference>
<feature type="domain" description="C2H2-type" evidence="11">
    <location>
        <begin position="40"/>
        <end position="69"/>
    </location>
</feature>
<dbReference type="AlphaFoldDB" id="A0A9P3PND2"/>
<feature type="region of interest" description="Disordered" evidence="10">
    <location>
        <begin position="492"/>
        <end position="621"/>
    </location>
</feature>
<dbReference type="PROSITE" id="PS50157">
    <property type="entry name" value="ZINC_FINGER_C2H2_2"/>
    <property type="match status" value="2"/>
</dbReference>
<dbReference type="GO" id="GO:0005634">
    <property type="term" value="C:nucleus"/>
    <property type="evidence" value="ECO:0007669"/>
    <property type="project" value="UniProtKB-SubCell"/>
</dbReference>
<feature type="region of interest" description="Disordered" evidence="10">
    <location>
        <begin position="381"/>
        <end position="465"/>
    </location>
</feature>
<keyword evidence="13" id="KW-1185">Reference proteome</keyword>
<feature type="compositionally biased region" description="Low complexity" evidence="10">
    <location>
        <begin position="349"/>
        <end position="361"/>
    </location>
</feature>
<keyword evidence="6" id="KW-0805">Transcription regulation</keyword>
<dbReference type="SMART" id="SM00355">
    <property type="entry name" value="ZnF_C2H2"/>
    <property type="match status" value="2"/>
</dbReference>
<feature type="compositionally biased region" description="Low complexity" evidence="10">
    <location>
        <begin position="574"/>
        <end position="587"/>
    </location>
</feature>
<dbReference type="PANTHER" id="PTHR47428">
    <property type="entry name" value="REGULATORY PROTEIN MIG1-RELATED"/>
    <property type="match status" value="1"/>
</dbReference>
<evidence type="ECO:0000256" key="8">
    <source>
        <dbReference type="ARBA" id="ARBA00023242"/>
    </source>
</evidence>
<comment type="caution">
    <text evidence="12">The sequence shown here is derived from an EMBL/GenBank/DDBJ whole genome shotgun (WGS) entry which is preliminary data.</text>
</comment>
<feature type="region of interest" description="Disordered" evidence="10">
    <location>
        <begin position="95"/>
        <end position="223"/>
    </location>
</feature>
<feature type="compositionally biased region" description="Polar residues" evidence="10">
    <location>
        <begin position="670"/>
        <end position="683"/>
    </location>
</feature>
<dbReference type="EMBL" id="BRPK01000005">
    <property type="protein sequence ID" value="GLB38629.1"/>
    <property type="molecule type" value="Genomic_DNA"/>
</dbReference>
<name>A0A9P3PND2_LYOSH</name>
<accession>A0A9P3PND2</accession>
<dbReference type="InterPro" id="IPR013087">
    <property type="entry name" value="Znf_C2H2_type"/>
</dbReference>
<feature type="compositionally biased region" description="Basic residues" evidence="10">
    <location>
        <begin position="382"/>
        <end position="394"/>
    </location>
</feature>
<feature type="region of interest" description="Disordered" evidence="10">
    <location>
        <begin position="333"/>
        <end position="368"/>
    </location>
</feature>
<gene>
    <name evidence="12" type="primary">creA</name>
    <name evidence="12" type="ORF">LshimejAT787_0504940</name>
</gene>
<dbReference type="SUPFAM" id="SSF57667">
    <property type="entry name" value="beta-beta-alpha zinc fingers"/>
    <property type="match status" value="1"/>
</dbReference>
<evidence type="ECO:0000256" key="7">
    <source>
        <dbReference type="ARBA" id="ARBA00023163"/>
    </source>
</evidence>
<evidence type="ECO:0000256" key="10">
    <source>
        <dbReference type="SAM" id="MobiDB-lite"/>
    </source>
</evidence>
<keyword evidence="2" id="KW-0479">Metal-binding</keyword>
<dbReference type="GO" id="GO:0000433">
    <property type="term" value="P:carbon catabolite repression of transcription from RNA polymerase II promoter by glucose"/>
    <property type="evidence" value="ECO:0007669"/>
    <property type="project" value="TreeGrafter"/>
</dbReference>
<evidence type="ECO:0000256" key="9">
    <source>
        <dbReference type="PROSITE-ProRule" id="PRU00042"/>
    </source>
</evidence>
<dbReference type="FunFam" id="3.30.160.60:FF:000125">
    <property type="entry name" value="Putative zinc finger protein 143"/>
    <property type="match status" value="1"/>
</dbReference>
<evidence type="ECO:0000256" key="2">
    <source>
        <dbReference type="ARBA" id="ARBA00022723"/>
    </source>
</evidence>
<dbReference type="InterPro" id="IPR051007">
    <property type="entry name" value="creA/MIG_C2H2-ZnF"/>
</dbReference>
<reference evidence="12" key="1">
    <citation type="submission" date="2022-07" db="EMBL/GenBank/DDBJ databases">
        <title>The genome of Lyophyllum shimeji provides insight into the initial evolution of ectomycorrhizal fungal genome.</title>
        <authorList>
            <person name="Kobayashi Y."/>
            <person name="Shibata T."/>
            <person name="Hirakawa H."/>
            <person name="Shigenobu S."/>
            <person name="Nishiyama T."/>
            <person name="Yamada A."/>
            <person name="Hasebe M."/>
            <person name="Kawaguchi M."/>
        </authorList>
    </citation>
    <scope>NUCLEOTIDE SEQUENCE</scope>
    <source>
        <strain evidence="12">AT787</strain>
    </source>
</reference>
<evidence type="ECO:0000256" key="1">
    <source>
        <dbReference type="ARBA" id="ARBA00004123"/>
    </source>
</evidence>
<dbReference type="InterPro" id="IPR036236">
    <property type="entry name" value="Znf_C2H2_sf"/>
</dbReference>
<feature type="region of interest" description="Disordered" evidence="10">
    <location>
        <begin position="665"/>
        <end position="702"/>
    </location>
</feature>
<evidence type="ECO:0000313" key="12">
    <source>
        <dbReference type="EMBL" id="GLB38629.1"/>
    </source>
</evidence>
<dbReference type="GO" id="GO:0000978">
    <property type="term" value="F:RNA polymerase II cis-regulatory region sequence-specific DNA binding"/>
    <property type="evidence" value="ECO:0007669"/>
    <property type="project" value="TreeGrafter"/>
</dbReference>
<evidence type="ECO:0000256" key="4">
    <source>
        <dbReference type="ARBA" id="ARBA00022771"/>
    </source>
</evidence>
<evidence type="ECO:0000256" key="3">
    <source>
        <dbReference type="ARBA" id="ARBA00022737"/>
    </source>
</evidence>
<feature type="domain" description="C2H2-type" evidence="11">
    <location>
        <begin position="70"/>
        <end position="99"/>
    </location>
</feature>
<dbReference type="FunFam" id="3.30.160.60:FF:000690">
    <property type="entry name" value="Zinc finger protein 354C"/>
    <property type="match status" value="1"/>
</dbReference>